<dbReference type="STRING" id="262316.MAP_0056c"/>
<dbReference type="Proteomes" id="UP000000580">
    <property type="component" value="Chromosome"/>
</dbReference>
<dbReference type="PATRIC" id="fig|262316.17.peg.60"/>
<dbReference type="SMR" id="Q744U5"/>
<evidence type="ECO:0000313" key="2">
    <source>
        <dbReference type="EMBL" id="AAS02373.1"/>
    </source>
</evidence>
<dbReference type="HOGENOM" id="CLU_054040_1_0_11"/>
<evidence type="ECO:0000313" key="3">
    <source>
        <dbReference type="Proteomes" id="UP000000580"/>
    </source>
</evidence>
<dbReference type="InterPro" id="IPR010621">
    <property type="entry name" value="DUF1214"/>
</dbReference>
<feature type="domain" description="DUF1214" evidence="1">
    <location>
        <begin position="92"/>
        <end position="178"/>
    </location>
</feature>
<dbReference type="Pfam" id="PF06742">
    <property type="entry name" value="DUF1214"/>
    <property type="match status" value="1"/>
</dbReference>
<dbReference type="RefSeq" id="WP_010948711.1">
    <property type="nucleotide sequence ID" value="NC_002944.2"/>
</dbReference>
<evidence type="ECO:0000259" key="1">
    <source>
        <dbReference type="Pfam" id="PF06742"/>
    </source>
</evidence>
<protein>
    <recommendedName>
        <fullName evidence="1">DUF1214 domain-containing protein</fullName>
    </recommendedName>
</protein>
<dbReference type="KEGG" id="mpa:MAP_0056c"/>
<accession>Q744U5</accession>
<dbReference type="EMBL" id="AE016958">
    <property type="protein sequence ID" value="AAS02373.1"/>
    <property type="molecule type" value="Genomic_DNA"/>
</dbReference>
<dbReference type="eggNOG" id="COG5361">
    <property type="taxonomic scope" value="Bacteria"/>
</dbReference>
<organism evidence="2 3">
    <name type="scientific">Mycolicibacterium paratuberculosis (strain ATCC BAA-968 / K-10)</name>
    <name type="common">Mycobacterium paratuberculosis</name>
    <dbReference type="NCBI Taxonomy" id="262316"/>
    <lineage>
        <taxon>Bacteria</taxon>
        <taxon>Bacillati</taxon>
        <taxon>Actinomycetota</taxon>
        <taxon>Actinomycetes</taxon>
        <taxon>Mycobacteriales</taxon>
        <taxon>Mycobacteriaceae</taxon>
        <taxon>Mycobacterium</taxon>
        <taxon>Mycobacterium avium complex (MAC)</taxon>
    </lineage>
</organism>
<reference evidence="2 3" key="1">
    <citation type="journal article" date="2005" name="Proc. Natl. Acad. Sci. U.S.A.">
        <title>The complete genome sequence of Mycobacterium avium subspecies paratuberculosis.</title>
        <authorList>
            <person name="Li L."/>
            <person name="Bannantine J.P."/>
            <person name="Zhang Q."/>
            <person name="Amonsin A."/>
            <person name="May B.J."/>
            <person name="Alt D."/>
            <person name="Banerji N."/>
            <person name="Kanjilal S."/>
            <person name="Kapur V."/>
        </authorList>
    </citation>
    <scope>NUCLEOTIDE SEQUENCE [LARGE SCALE GENOMIC DNA]</scope>
    <source>
        <strain evidence="3">ATCC BAA-968 / K-10</strain>
    </source>
</reference>
<sequence length="411" mass="46485">MAFGDGPHDAALRAAWTEFCARLQRAGERAFKDHNPASGPHRVDAFRFLTQNLGQAFDLALETRDANYPVLHSFCGPTRKLGGDCADFTYQQAWIDGRSTYRITGTRGTSRFFNVTVQGRRTPGEGVLHEPFGDAPQANLFGQQLRVGADGRFELYVGGAERGHNWLPTTPESRKLFIRQGFDRWDETPAQLRIERVDMAVPKPLPTPGEMVEAMQWAGDFVTGLMSDCLEYRFSQDWPEYPFRHGGVDAESPNTFPRAAATDADGKRGRAAANMYWELAPDEALIVEFDAHPGLWMFTNMGVFFNSMDYLYRPVSYTPSRTTVDGDGRIRLVMAHRDPGVHNWLDTQGFERGNLTYRHMLEGEPAVLDTRVVGHEELLDALPKDTVMVTPSQRADAMWERFRGIRRRYVL</sequence>
<keyword evidence="3" id="KW-1185">Reference proteome</keyword>
<name>Q744U5_MYCPA</name>
<gene>
    <name evidence="2" type="ordered locus">MAP_0056c</name>
</gene>
<dbReference type="AlphaFoldDB" id="Q744U5"/>
<proteinExistence type="predicted"/>